<organism evidence="1 2">
    <name type="scientific">Syntrophobotulus glycolicus (strain DSM 8271 / FlGlyR)</name>
    <dbReference type="NCBI Taxonomy" id="645991"/>
    <lineage>
        <taxon>Bacteria</taxon>
        <taxon>Bacillati</taxon>
        <taxon>Bacillota</taxon>
        <taxon>Clostridia</taxon>
        <taxon>Eubacteriales</taxon>
        <taxon>Desulfitobacteriaceae</taxon>
        <taxon>Syntrophobotulus</taxon>
    </lineage>
</organism>
<reference evidence="2" key="2">
    <citation type="submission" date="2011-02" db="EMBL/GenBank/DDBJ databases">
        <title>The complete genome of Syntrophobotulus glycolicus DSM 8271.</title>
        <authorList>
            <person name="Lucas S."/>
            <person name="Copeland A."/>
            <person name="Lapidus A."/>
            <person name="Bruce D."/>
            <person name="Goodwin L."/>
            <person name="Pitluck S."/>
            <person name="Kyrpides N."/>
            <person name="Mavromatis K."/>
            <person name="Pagani I."/>
            <person name="Ivanova N."/>
            <person name="Mikhailova N."/>
            <person name="Chertkov O."/>
            <person name="Held B."/>
            <person name="Detter J.C."/>
            <person name="Tapia R."/>
            <person name="Han C."/>
            <person name="Land M."/>
            <person name="Hauser L."/>
            <person name="Markowitz V."/>
            <person name="Cheng J.-F."/>
            <person name="Hugenholtz P."/>
            <person name="Woyke T."/>
            <person name="Wu D."/>
            <person name="Spring S."/>
            <person name="Schroeder M."/>
            <person name="Brambilla E."/>
            <person name="Klenk H.-P."/>
            <person name="Eisen J.A."/>
        </authorList>
    </citation>
    <scope>NUCLEOTIDE SEQUENCE [LARGE SCALE GENOMIC DNA]</scope>
    <source>
        <strain evidence="2">DSM 8271 / FlGlyR</strain>
    </source>
</reference>
<protein>
    <submittedName>
        <fullName evidence="1">Uncharacterized protein</fullName>
    </submittedName>
</protein>
<proteinExistence type="predicted"/>
<reference evidence="1 2" key="1">
    <citation type="journal article" date="2011" name="Stand. Genomic Sci.">
        <title>Complete genome sequence of Syntrophobotulus glycolicus type strain (FlGlyR).</title>
        <authorList>
            <person name="Han C."/>
            <person name="Mwirichia R."/>
            <person name="Chertkov O."/>
            <person name="Held B."/>
            <person name="Lapidus A."/>
            <person name="Nolan M."/>
            <person name="Lucas S."/>
            <person name="Hammon N."/>
            <person name="Deshpande S."/>
            <person name="Cheng J.F."/>
            <person name="Tapia R."/>
            <person name="Goodwin L."/>
            <person name="Pitluck S."/>
            <person name="Huntemann M."/>
            <person name="Liolios K."/>
            <person name="Ivanova N."/>
            <person name="Pagani I."/>
            <person name="Mavromatis K."/>
            <person name="Ovchinikova G."/>
            <person name="Pati A."/>
            <person name="Chen A."/>
            <person name="Palaniappan K."/>
            <person name="Land M."/>
            <person name="Hauser L."/>
            <person name="Brambilla E.M."/>
            <person name="Rohde M."/>
            <person name="Spring S."/>
            <person name="Sikorski J."/>
            <person name="Goker M."/>
            <person name="Woyke T."/>
            <person name="Bristow J."/>
            <person name="Eisen J.A."/>
            <person name="Markowitz V."/>
            <person name="Hugenholtz P."/>
            <person name="Kyrpides N.C."/>
            <person name="Klenk H.P."/>
            <person name="Detter J.C."/>
        </authorList>
    </citation>
    <scope>NUCLEOTIDE SEQUENCE [LARGE SCALE GENOMIC DNA]</scope>
    <source>
        <strain evidence="2">DSM 8271 / FlGlyR</strain>
    </source>
</reference>
<name>F0T172_SYNGF</name>
<dbReference type="EMBL" id="CP002547">
    <property type="protein sequence ID" value="ADY55136.1"/>
    <property type="molecule type" value="Genomic_DNA"/>
</dbReference>
<gene>
    <name evidence="1" type="ordered locus">Sgly_0779</name>
</gene>
<keyword evidence="2" id="KW-1185">Reference proteome</keyword>
<dbReference type="AlphaFoldDB" id="F0T172"/>
<dbReference type="KEGG" id="sgy:Sgly_0779"/>
<dbReference type="STRING" id="645991.Sgly_0779"/>
<dbReference type="RefSeq" id="WP_013624007.1">
    <property type="nucleotide sequence ID" value="NC_015172.1"/>
</dbReference>
<evidence type="ECO:0000313" key="2">
    <source>
        <dbReference type="Proteomes" id="UP000007488"/>
    </source>
</evidence>
<sequence>MENRIFGPLTLPSGKEIKFREPLGIDRSSVMQFVNISEDNIINNALLIDEYVSAKCITEIDGAPTTGEYKTLFDNWKSSDILFYKRVYEKCVGIGTDLQEEADKAADFLLKN</sequence>
<dbReference type="Proteomes" id="UP000007488">
    <property type="component" value="Chromosome"/>
</dbReference>
<dbReference type="HOGENOM" id="CLU_2144618_0_0_9"/>
<evidence type="ECO:0000313" key="1">
    <source>
        <dbReference type="EMBL" id="ADY55136.1"/>
    </source>
</evidence>
<dbReference type="eggNOG" id="ENOG5032XI7">
    <property type="taxonomic scope" value="Bacteria"/>
</dbReference>
<dbReference type="OrthoDB" id="1808891at2"/>
<accession>F0T172</accession>